<keyword evidence="3" id="KW-1003">Cell membrane</keyword>
<comment type="subcellular location">
    <subcellularLocation>
        <location evidence="1">Cell membrane</location>
        <topology evidence="1">Multi-pass membrane protein</topology>
    </subcellularLocation>
</comment>
<feature type="transmembrane region" description="Helical" evidence="12">
    <location>
        <begin position="107"/>
        <end position="134"/>
    </location>
</feature>
<dbReference type="PANTHER" id="PTHR30175:SF1">
    <property type="entry name" value="PTS SYSTEM ARBUTIN-, CELLOBIOSE-, AND SALICIN-SPECIFIC EIIBC COMPONENT-RELATED"/>
    <property type="match status" value="1"/>
</dbReference>
<keyword evidence="8" id="KW-0418">Kinase</keyword>
<evidence type="ECO:0000256" key="2">
    <source>
        <dbReference type="ARBA" id="ARBA00022448"/>
    </source>
</evidence>
<evidence type="ECO:0000256" key="3">
    <source>
        <dbReference type="ARBA" id="ARBA00022475"/>
    </source>
</evidence>
<evidence type="ECO:0000256" key="5">
    <source>
        <dbReference type="ARBA" id="ARBA00022679"/>
    </source>
</evidence>
<feature type="domain" description="PTS EIIB type-1" evidence="13">
    <location>
        <begin position="3"/>
        <end position="85"/>
    </location>
</feature>
<keyword evidence="6" id="KW-0598">Phosphotransferase system</keyword>
<dbReference type="GO" id="GO:0009401">
    <property type="term" value="P:phosphoenolpyruvate-dependent sugar phosphotransferase system"/>
    <property type="evidence" value="ECO:0007669"/>
    <property type="project" value="UniProtKB-KW"/>
</dbReference>
<proteinExistence type="predicted"/>
<dbReference type="InterPro" id="IPR036878">
    <property type="entry name" value="Glu_permease_IIB"/>
</dbReference>
<feature type="transmembrane region" description="Helical" evidence="12">
    <location>
        <begin position="172"/>
        <end position="191"/>
    </location>
</feature>
<feature type="transmembrane region" description="Helical" evidence="12">
    <location>
        <begin position="211"/>
        <end position="232"/>
    </location>
</feature>
<evidence type="ECO:0000256" key="4">
    <source>
        <dbReference type="ARBA" id="ARBA00022597"/>
    </source>
</evidence>
<dbReference type="PROSITE" id="PS51098">
    <property type="entry name" value="PTS_EIIB_TYPE_1"/>
    <property type="match status" value="1"/>
</dbReference>
<keyword evidence="10 12" id="KW-0472">Membrane</keyword>
<keyword evidence="16" id="KW-1185">Reference proteome</keyword>
<dbReference type="InterPro" id="IPR003352">
    <property type="entry name" value="PTS_EIIC"/>
</dbReference>
<dbReference type="GO" id="GO:0005886">
    <property type="term" value="C:plasma membrane"/>
    <property type="evidence" value="ECO:0007669"/>
    <property type="project" value="UniProtKB-SubCell"/>
</dbReference>
<evidence type="ECO:0000313" key="16">
    <source>
        <dbReference type="Proteomes" id="UP000242754"/>
    </source>
</evidence>
<evidence type="ECO:0000256" key="10">
    <source>
        <dbReference type="ARBA" id="ARBA00023136"/>
    </source>
</evidence>
<evidence type="ECO:0000259" key="13">
    <source>
        <dbReference type="PROSITE" id="PS51098"/>
    </source>
</evidence>
<keyword evidence="4" id="KW-0762">Sugar transport</keyword>
<dbReference type="GO" id="GO:0090589">
    <property type="term" value="F:protein-phosphocysteine-trehalose phosphotransferase system transporter activity"/>
    <property type="evidence" value="ECO:0007669"/>
    <property type="project" value="TreeGrafter"/>
</dbReference>
<dbReference type="RefSeq" id="WP_245825622.1">
    <property type="nucleotide sequence ID" value="NZ_FJNE01000002.1"/>
</dbReference>
<evidence type="ECO:0000256" key="9">
    <source>
        <dbReference type="ARBA" id="ARBA00022989"/>
    </source>
</evidence>
<keyword evidence="2" id="KW-0813">Transport</keyword>
<evidence type="ECO:0000256" key="6">
    <source>
        <dbReference type="ARBA" id="ARBA00022683"/>
    </source>
</evidence>
<evidence type="ECO:0000256" key="8">
    <source>
        <dbReference type="ARBA" id="ARBA00022777"/>
    </source>
</evidence>
<feature type="transmembrane region" description="Helical" evidence="12">
    <location>
        <begin position="140"/>
        <end position="160"/>
    </location>
</feature>
<dbReference type="InterPro" id="IPR018113">
    <property type="entry name" value="PTrfase_EIIB_Cys"/>
</dbReference>
<reference evidence="15 16" key="1">
    <citation type="submission" date="2016-02" db="EMBL/GenBank/DDBJ databases">
        <authorList>
            <person name="Wen L."/>
            <person name="He K."/>
            <person name="Yang H."/>
        </authorList>
    </citation>
    <scope>NUCLEOTIDE SEQUENCE [LARGE SCALE GENOMIC DNA]</scope>
    <source>
        <strain evidence="15">Trichococcus palustris</strain>
    </source>
</reference>
<dbReference type="Gene3D" id="3.30.1360.60">
    <property type="entry name" value="Glucose permease domain IIB"/>
    <property type="match status" value="1"/>
</dbReference>
<dbReference type="Pfam" id="PF00367">
    <property type="entry name" value="PTS_EIIB"/>
    <property type="match status" value="1"/>
</dbReference>
<feature type="active site" description="Phosphocysteine intermediate; for EIIB activity" evidence="11">
    <location>
        <position position="25"/>
    </location>
</feature>
<dbReference type="InterPro" id="IPR013013">
    <property type="entry name" value="PTS_EIIC_1"/>
</dbReference>
<feature type="transmembrane region" description="Helical" evidence="12">
    <location>
        <begin position="330"/>
        <end position="347"/>
    </location>
</feature>
<evidence type="ECO:0000256" key="11">
    <source>
        <dbReference type="PROSITE-ProRule" id="PRU00421"/>
    </source>
</evidence>
<dbReference type="GO" id="GO:0016301">
    <property type="term" value="F:kinase activity"/>
    <property type="evidence" value="ECO:0007669"/>
    <property type="project" value="UniProtKB-KW"/>
</dbReference>
<evidence type="ECO:0000313" key="15">
    <source>
        <dbReference type="EMBL" id="CZQ86092.1"/>
    </source>
</evidence>
<dbReference type="GO" id="GO:0015771">
    <property type="term" value="P:trehalose transport"/>
    <property type="evidence" value="ECO:0007669"/>
    <property type="project" value="TreeGrafter"/>
</dbReference>
<dbReference type="SUPFAM" id="SSF55604">
    <property type="entry name" value="Glucose permease domain IIB"/>
    <property type="match status" value="1"/>
</dbReference>
<dbReference type="PROSITE" id="PS51103">
    <property type="entry name" value="PTS_EIIC_TYPE_1"/>
    <property type="match status" value="1"/>
</dbReference>
<keyword evidence="9 12" id="KW-1133">Transmembrane helix</keyword>
<feature type="transmembrane region" description="Helical" evidence="12">
    <location>
        <begin position="424"/>
        <end position="446"/>
    </location>
</feature>
<dbReference type="CDD" id="cd00212">
    <property type="entry name" value="PTS_IIB_glc"/>
    <property type="match status" value="1"/>
</dbReference>
<keyword evidence="5 15" id="KW-0808">Transferase</keyword>
<dbReference type="EMBL" id="FJNE01000002">
    <property type="protein sequence ID" value="CZQ86092.1"/>
    <property type="molecule type" value="Genomic_DNA"/>
</dbReference>
<feature type="transmembrane region" description="Helical" evidence="12">
    <location>
        <begin position="359"/>
        <end position="377"/>
    </location>
</feature>
<dbReference type="PANTHER" id="PTHR30175">
    <property type="entry name" value="PHOSPHOTRANSFERASE SYSTEM TRANSPORT PROTEIN"/>
    <property type="match status" value="1"/>
</dbReference>
<gene>
    <name evidence="15" type="ORF">Tpal_726</name>
</gene>
<feature type="transmembrane region" description="Helical" evidence="12">
    <location>
        <begin position="244"/>
        <end position="267"/>
    </location>
</feature>
<dbReference type="Proteomes" id="UP000242754">
    <property type="component" value="Unassembled WGS sequence"/>
</dbReference>
<name>A0A143YDC5_9LACT</name>
<feature type="domain" description="PTS EIIC type-1" evidence="14">
    <location>
        <begin position="102"/>
        <end position="458"/>
    </location>
</feature>
<dbReference type="AlphaFoldDB" id="A0A143YDC5"/>
<evidence type="ECO:0000256" key="7">
    <source>
        <dbReference type="ARBA" id="ARBA00022692"/>
    </source>
</evidence>
<dbReference type="STRING" id="140314.SAMN04488076_101210"/>
<keyword evidence="7 12" id="KW-0812">Transmembrane</keyword>
<evidence type="ECO:0000256" key="12">
    <source>
        <dbReference type="SAM" id="Phobius"/>
    </source>
</evidence>
<organism evidence="15 16">
    <name type="scientific">Trichococcus palustris</name>
    <dbReference type="NCBI Taxonomy" id="140314"/>
    <lineage>
        <taxon>Bacteria</taxon>
        <taxon>Bacillati</taxon>
        <taxon>Bacillota</taxon>
        <taxon>Bacilli</taxon>
        <taxon>Lactobacillales</taxon>
        <taxon>Carnobacteriaceae</taxon>
        <taxon>Trichococcus</taxon>
    </lineage>
</organism>
<dbReference type="InterPro" id="IPR001996">
    <property type="entry name" value="PTS_IIB_1"/>
</dbReference>
<feature type="transmembrane region" description="Helical" evidence="12">
    <location>
        <begin position="384"/>
        <end position="412"/>
    </location>
</feature>
<dbReference type="GO" id="GO:0008982">
    <property type="term" value="F:protein-N(PI)-phosphohistidine-sugar phosphotransferase activity"/>
    <property type="evidence" value="ECO:0007669"/>
    <property type="project" value="InterPro"/>
</dbReference>
<evidence type="ECO:0000259" key="14">
    <source>
        <dbReference type="PROSITE" id="PS51103"/>
    </source>
</evidence>
<dbReference type="InterPro" id="IPR050558">
    <property type="entry name" value="PTS_Sugar-Specific_Components"/>
</dbReference>
<dbReference type="PROSITE" id="PS01035">
    <property type="entry name" value="PTS_EIIB_TYPE_1_CYS"/>
    <property type="match status" value="1"/>
</dbReference>
<protein>
    <submittedName>
        <fullName evidence="15">Phosphotransferase system eiib cysteine phosphorylation site</fullName>
    </submittedName>
</protein>
<dbReference type="Pfam" id="PF02378">
    <property type="entry name" value="PTS_EIIC"/>
    <property type="match status" value="1"/>
</dbReference>
<accession>A0A143YDC5</accession>
<sequence length="506" mass="55156">MNHTETAKEIIQIIGADNVTYLTHCATRLRFNVKDISIVNMEKLDRVEGVIKSQYKNGQLQVIIGAKVGGVFEEMQKMINLSEDVIVQKTETKKNVLSQIIETISGVFGPVIPVLIGCGMIKSVTAVLTTFSLISTESSTFAIFNMIGDLLFYFFPFFLAVSSAKKFKTNEFLAIALAGALMYPTIQNGALQAAETGVKALSFMGLPILLVNYKSTIIPIIISVWIMSYVYRFINKLIPDTFKVLFVPMLVLFIMVPLELIAIGPFGSYIGQSVAQFVTWLYNVNGVLGAFLFGTFRPLLIILGMHYAITPINTQLIAEYGFSVISPANLTGNLAQAGATLAVFFLLKNKTEKSSAFTSGITALFGVTEPAMFGFNLKYKNPMLCAMLGGGIGAAYMNFFGGGATAIILPGILALPTYVADSYIHVLIAVAISISFAFVGTLALGIRQADEIEPKNDTEQLLTKKIAMVQPIPGTIIPLSEVKDTVFSTDRRHSMRSIRGQRDYAV</sequence>
<feature type="transmembrane region" description="Helical" evidence="12">
    <location>
        <begin position="287"/>
        <end position="309"/>
    </location>
</feature>
<evidence type="ECO:0000256" key="1">
    <source>
        <dbReference type="ARBA" id="ARBA00004651"/>
    </source>
</evidence>